<keyword evidence="1" id="KW-0472">Membrane</keyword>
<gene>
    <name evidence="2" type="ORF">G7071_02820</name>
</gene>
<evidence type="ECO:0000313" key="2">
    <source>
        <dbReference type="EMBL" id="QIK74521.1"/>
    </source>
</evidence>
<organism evidence="2 3">
    <name type="scientific">Nocardioides piscis</name>
    <dbReference type="NCBI Taxonomy" id="2714938"/>
    <lineage>
        <taxon>Bacteria</taxon>
        <taxon>Bacillati</taxon>
        <taxon>Actinomycetota</taxon>
        <taxon>Actinomycetes</taxon>
        <taxon>Propionibacteriales</taxon>
        <taxon>Nocardioidaceae</taxon>
        <taxon>Nocardioides</taxon>
    </lineage>
</organism>
<keyword evidence="1" id="KW-0812">Transmembrane</keyword>
<dbReference type="RefSeq" id="WP_166314657.1">
    <property type="nucleotide sequence ID" value="NZ_CP049866.1"/>
</dbReference>
<sequence length="394" mass="42465">MTIDPEIRDRIHAAVDQDTAPPGLAELVVRRGRRRRARRYAIAGLAGAVIVGATSAAVKLSEATGTRSAEVAGNQQTAWAWARSLPEGPPADVPFFGEGGLHDGDEVVPVPDRVIRSGSIAPYRVSGGWLVLVGIAQELAPAVLSPDGSLRELPPWQYPEHSNDATVVASADGTQVAYGDRVLDLGTRDRTSIPRQPGEEIRLIGFSEEGLVYQLTGPTRTTTRLLSPDGRAVDVALPAGAYVSPRWPADVALSYPESVDECVVSWELVDLHWVERSPGCRERAPGRPSDVSPDGRWVLTDDLPEVWALEEGRFSEVAVPRATEERWGYPVFAFSSWESTDTFLIPVTDPPASGDDRDGTDSAVQLVRCTMSTGDCERAGEETMLGPDWPLGLG</sequence>
<name>A0A6G7YCZ9_9ACTN</name>
<accession>A0A6G7YCZ9</accession>
<evidence type="ECO:0000313" key="3">
    <source>
        <dbReference type="Proteomes" id="UP000502035"/>
    </source>
</evidence>
<keyword evidence="1" id="KW-1133">Transmembrane helix</keyword>
<dbReference type="KEGG" id="npi:G7071_02820"/>
<evidence type="ECO:0008006" key="4">
    <source>
        <dbReference type="Google" id="ProtNLM"/>
    </source>
</evidence>
<dbReference type="AlphaFoldDB" id="A0A6G7YCZ9"/>
<proteinExistence type="predicted"/>
<keyword evidence="3" id="KW-1185">Reference proteome</keyword>
<dbReference type="Proteomes" id="UP000502035">
    <property type="component" value="Chromosome"/>
</dbReference>
<evidence type="ECO:0000256" key="1">
    <source>
        <dbReference type="SAM" id="Phobius"/>
    </source>
</evidence>
<dbReference type="EMBL" id="CP049866">
    <property type="protein sequence ID" value="QIK74521.1"/>
    <property type="molecule type" value="Genomic_DNA"/>
</dbReference>
<feature type="transmembrane region" description="Helical" evidence="1">
    <location>
        <begin position="40"/>
        <end position="58"/>
    </location>
</feature>
<reference evidence="2 3" key="1">
    <citation type="submission" date="2020-03" db="EMBL/GenBank/DDBJ databases">
        <title>Nocardioides sp. nov., isolated from fish.</title>
        <authorList>
            <person name="Hyun D.-W."/>
            <person name="Bae J.-W."/>
        </authorList>
    </citation>
    <scope>NUCLEOTIDE SEQUENCE [LARGE SCALE GENOMIC DNA]</scope>
    <source>
        <strain evidence="2 3">HDW12A</strain>
    </source>
</reference>
<protein>
    <recommendedName>
        <fullName evidence="4">WD40 repeat domain-containing protein</fullName>
    </recommendedName>
</protein>